<sequence>RKGGNKSVIQEILSRPSIEKLSRVLDINVIGDNNCWMTPVYKYLAHGTLPTEQKDATSVRRRACAYVILDGKLYRR</sequence>
<evidence type="ECO:0000313" key="2">
    <source>
        <dbReference type="Proteomes" id="UP000265520"/>
    </source>
</evidence>
<dbReference type="Proteomes" id="UP000265520">
    <property type="component" value="Unassembled WGS sequence"/>
</dbReference>
<proteinExistence type="predicted"/>
<name>A0A392SEM1_9FABA</name>
<protein>
    <submittedName>
        <fullName evidence="1">Uncharacterized protein</fullName>
    </submittedName>
</protein>
<dbReference type="EMBL" id="LXQA010356219">
    <property type="protein sequence ID" value="MCI46345.1"/>
    <property type="molecule type" value="Genomic_DNA"/>
</dbReference>
<keyword evidence="2" id="KW-1185">Reference proteome</keyword>
<accession>A0A392SEM1</accession>
<organism evidence="1 2">
    <name type="scientific">Trifolium medium</name>
    <dbReference type="NCBI Taxonomy" id="97028"/>
    <lineage>
        <taxon>Eukaryota</taxon>
        <taxon>Viridiplantae</taxon>
        <taxon>Streptophyta</taxon>
        <taxon>Embryophyta</taxon>
        <taxon>Tracheophyta</taxon>
        <taxon>Spermatophyta</taxon>
        <taxon>Magnoliopsida</taxon>
        <taxon>eudicotyledons</taxon>
        <taxon>Gunneridae</taxon>
        <taxon>Pentapetalae</taxon>
        <taxon>rosids</taxon>
        <taxon>fabids</taxon>
        <taxon>Fabales</taxon>
        <taxon>Fabaceae</taxon>
        <taxon>Papilionoideae</taxon>
        <taxon>50 kb inversion clade</taxon>
        <taxon>NPAAA clade</taxon>
        <taxon>Hologalegina</taxon>
        <taxon>IRL clade</taxon>
        <taxon>Trifolieae</taxon>
        <taxon>Trifolium</taxon>
    </lineage>
</organism>
<evidence type="ECO:0000313" key="1">
    <source>
        <dbReference type="EMBL" id="MCI46345.1"/>
    </source>
</evidence>
<dbReference type="AlphaFoldDB" id="A0A392SEM1"/>
<reference evidence="1 2" key="1">
    <citation type="journal article" date="2018" name="Front. Plant Sci.">
        <title>Red Clover (Trifolium pratense) and Zigzag Clover (T. medium) - A Picture of Genomic Similarities and Differences.</title>
        <authorList>
            <person name="Dluhosova J."/>
            <person name="Istvanek J."/>
            <person name="Nedelnik J."/>
            <person name="Repkova J."/>
        </authorList>
    </citation>
    <scope>NUCLEOTIDE SEQUENCE [LARGE SCALE GENOMIC DNA]</scope>
    <source>
        <strain evidence="2">cv. 10/8</strain>
        <tissue evidence="1">Leaf</tissue>
    </source>
</reference>
<feature type="non-terminal residue" evidence="1">
    <location>
        <position position="1"/>
    </location>
</feature>
<comment type="caution">
    <text evidence="1">The sequence shown here is derived from an EMBL/GenBank/DDBJ whole genome shotgun (WGS) entry which is preliminary data.</text>
</comment>